<reference evidence="2 3" key="1">
    <citation type="submission" date="2018-08" db="EMBL/GenBank/DDBJ databases">
        <title>Fulvimarina sp. 85, whole genome shotgun sequence.</title>
        <authorList>
            <person name="Tuo L."/>
        </authorList>
    </citation>
    <scope>NUCLEOTIDE SEQUENCE [LARGE SCALE GENOMIC DNA]</scope>
    <source>
        <strain evidence="2 3">85</strain>
    </source>
</reference>
<dbReference type="Proteomes" id="UP000264310">
    <property type="component" value="Unassembled WGS sequence"/>
</dbReference>
<sequence>MEALRRKGVRARLVLVLGLTGFAITGAGVAANAQTGETARGLADLLESAPVAPSRQGEAPEDPPSVRPSLPPGADILVLGGGELDPGSSGVLEALERLRTVTERIDALKNAR</sequence>
<protein>
    <submittedName>
        <fullName evidence="2">Uncharacterized protein</fullName>
    </submittedName>
</protein>
<organism evidence="2 3">
    <name type="scientific">Fulvimarina endophytica</name>
    <dbReference type="NCBI Taxonomy" id="2293836"/>
    <lineage>
        <taxon>Bacteria</taxon>
        <taxon>Pseudomonadati</taxon>
        <taxon>Pseudomonadota</taxon>
        <taxon>Alphaproteobacteria</taxon>
        <taxon>Hyphomicrobiales</taxon>
        <taxon>Aurantimonadaceae</taxon>
        <taxon>Fulvimarina</taxon>
    </lineage>
</organism>
<feature type="region of interest" description="Disordered" evidence="1">
    <location>
        <begin position="50"/>
        <end position="73"/>
    </location>
</feature>
<dbReference type="EMBL" id="QURL01000004">
    <property type="protein sequence ID" value="RFC63576.1"/>
    <property type="molecule type" value="Genomic_DNA"/>
</dbReference>
<evidence type="ECO:0000256" key="1">
    <source>
        <dbReference type="SAM" id="MobiDB-lite"/>
    </source>
</evidence>
<gene>
    <name evidence="2" type="ORF">DYI37_11215</name>
</gene>
<evidence type="ECO:0000313" key="3">
    <source>
        <dbReference type="Proteomes" id="UP000264310"/>
    </source>
</evidence>
<comment type="caution">
    <text evidence="2">The sequence shown here is derived from an EMBL/GenBank/DDBJ whole genome shotgun (WGS) entry which is preliminary data.</text>
</comment>
<evidence type="ECO:0000313" key="2">
    <source>
        <dbReference type="EMBL" id="RFC63576.1"/>
    </source>
</evidence>
<name>A0A371X2Z0_9HYPH</name>
<dbReference type="RefSeq" id="WP_116683307.1">
    <property type="nucleotide sequence ID" value="NZ_QURL01000004.1"/>
</dbReference>
<keyword evidence="3" id="KW-1185">Reference proteome</keyword>
<proteinExistence type="predicted"/>
<accession>A0A371X2Z0</accession>
<feature type="compositionally biased region" description="Pro residues" evidence="1">
    <location>
        <begin position="62"/>
        <end position="71"/>
    </location>
</feature>
<dbReference type="AlphaFoldDB" id="A0A371X2Z0"/>